<feature type="region of interest" description="Disordered" evidence="1">
    <location>
        <begin position="1"/>
        <end position="23"/>
    </location>
</feature>
<dbReference type="PANTHER" id="PTHR43798">
    <property type="entry name" value="MONOACYLGLYCEROL LIPASE"/>
    <property type="match status" value="1"/>
</dbReference>
<dbReference type="Proteomes" id="UP000308760">
    <property type="component" value="Unassembled WGS sequence"/>
</dbReference>
<proteinExistence type="predicted"/>
<dbReference type="OrthoDB" id="5495375at2"/>
<keyword evidence="4" id="KW-1185">Reference proteome</keyword>
<gene>
    <name evidence="3" type="ORF">FAB82_02770</name>
</gene>
<dbReference type="GO" id="GO:0016020">
    <property type="term" value="C:membrane"/>
    <property type="evidence" value="ECO:0007669"/>
    <property type="project" value="TreeGrafter"/>
</dbReference>
<keyword evidence="3" id="KW-0378">Hydrolase</keyword>
<dbReference type="PRINTS" id="PR00111">
    <property type="entry name" value="ABHYDROLASE"/>
</dbReference>
<feature type="compositionally biased region" description="Basic and acidic residues" evidence="1">
    <location>
        <begin position="1"/>
        <end position="11"/>
    </location>
</feature>
<evidence type="ECO:0000256" key="1">
    <source>
        <dbReference type="SAM" id="MobiDB-lite"/>
    </source>
</evidence>
<dbReference type="InterPro" id="IPR050266">
    <property type="entry name" value="AB_hydrolase_sf"/>
</dbReference>
<dbReference type="SUPFAM" id="SSF53474">
    <property type="entry name" value="alpha/beta-Hydrolases"/>
    <property type="match status" value="1"/>
</dbReference>
<dbReference type="GO" id="GO:0016787">
    <property type="term" value="F:hydrolase activity"/>
    <property type="evidence" value="ECO:0007669"/>
    <property type="project" value="UniProtKB-KW"/>
</dbReference>
<name>A0A4S8QFL1_9ACTN</name>
<dbReference type="Pfam" id="PF00561">
    <property type="entry name" value="Abhydrolase_1"/>
    <property type="match status" value="1"/>
</dbReference>
<comment type="caution">
    <text evidence="3">The sequence shown here is derived from an EMBL/GenBank/DDBJ whole genome shotgun (WGS) entry which is preliminary data.</text>
</comment>
<evidence type="ECO:0000313" key="3">
    <source>
        <dbReference type="EMBL" id="THV43170.1"/>
    </source>
</evidence>
<dbReference type="PANTHER" id="PTHR43798:SF33">
    <property type="entry name" value="HYDROLASE, PUTATIVE (AFU_ORTHOLOGUE AFUA_2G14860)-RELATED"/>
    <property type="match status" value="1"/>
</dbReference>
<reference evidence="3 4" key="2">
    <citation type="submission" date="2019-05" db="EMBL/GenBank/DDBJ databases">
        <title>Glycomyces buryatensis sp. nov.</title>
        <authorList>
            <person name="Nikitina E."/>
        </authorList>
    </citation>
    <scope>NUCLEOTIDE SEQUENCE [LARGE SCALE GENOMIC DNA]</scope>
    <source>
        <strain evidence="3 4">18</strain>
    </source>
</reference>
<sequence>MKRAHLADETAIRIPTRPHPPWPGIEHRLSRRRLFIRHTPSTDPAAEPAVFVHGLGGSAQNWTDLADMLSDRLTVDAIDLPGFGHSAPAPRVTIPALAQDIAAWIIESGRGPVHLAGHSLGGAVSVYLAATRPRLVRSLTLISPAMPFVNPRRSHQSRFVPMLAVPKLALIADRAMRGRTPQQVVDDIILGTWADPTRIHPQRRREAIAEARRRLAVPWNNSAYIQTYRGLLASFLQSFVPGTHSLWRLARQIQAPTLVIWGKQDHVIDVRRAPLTGAAIPDSRLLILNRVGHVAMMEEPQAVARAVAGLLDEVHESDGPGPIKAAADLHSPV</sequence>
<dbReference type="InterPro" id="IPR029058">
    <property type="entry name" value="AB_hydrolase_fold"/>
</dbReference>
<dbReference type="RefSeq" id="WP_136533011.1">
    <property type="nucleotide sequence ID" value="NZ_STGY01000007.1"/>
</dbReference>
<feature type="domain" description="AB hydrolase-1" evidence="2">
    <location>
        <begin position="50"/>
        <end position="300"/>
    </location>
</feature>
<dbReference type="EMBL" id="STGY01000007">
    <property type="protein sequence ID" value="THV43170.1"/>
    <property type="molecule type" value="Genomic_DNA"/>
</dbReference>
<dbReference type="Gene3D" id="3.40.50.1820">
    <property type="entry name" value="alpha/beta hydrolase"/>
    <property type="match status" value="1"/>
</dbReference>
<reference evidence="4" key="1">
    <citation type="submission" date="2019-04" db="EMBL/GenBank/DDBJ databases">
        <title>Nocardioides xinjiangensis sp. nov.</title>
        <authorList>
            <person name="Liu S."/>
        </authorList>
    </citation>
    <scope>NUCLEOTIDE SEQUENCE [LARGE SCALE GENOMIC DNA]</scope>
    <source>
        <strain evidence="4">18</strain>
    </source>
</reference>
<organism evidence="3 4">
    <name type="scientific">Glycomyces buryatensis</name>
    <dbReference type="NCBI Taxonomy" id="2570927"/>
    <lineage>
        <taxon>Bacteria</taxon>
        <taxon>Bacillati</taxon>
        <taxon>Actinomycetota</taxon>
        <taxon>Actinomycetes</taxon>
        <taxon>Glycomycetales</taxon>
        <taxon>Glycomycetaceae</taxon>
        <taxon>Glycomyces</taxon>
    </lineage>
</organism>
<protein>
    <submittedName>
        <fullName evidence="3">Alpha/beta fold hydrolase</fullName>
    </submittedName>
</protein>
<dbReference type="InterPro" id="IPR000073">
    <property type="entry name" value="AB_hydrolase_1"/>
</dbReference>
<evidence type="ECO:0000259" key="2">
    <source>
        <dbReference type="Pfam" id="PF00561"/>
    </source>
</evidence>
<evidence type="ECO:0000313" key="4">
    <source>
        <dbReference type="Proteomes" id="UP000308760"/>
    </source>
</evidence>
<accession>A0A4S8QFL1</accession>
<dbReference type="AlphaFoldDB" id="A0A4S8QFL1"/>